<reference evidence="1" key="1">
    <citation type="submission" date="2022-07" db="EMBL/GenBank/DDBJ databases">
        <title>Genome Sequence of Phlebia brevispora.</title>
        <authorList>
            <person name="Buettner E."/>
        </authorList>
    </citation>
    <scope>NUCLEOTIDE SEQUENCE</scope>
    <source>
        <strain evidence="1">MPL23</strain>
    </source>
</reference>
<keyword evidence="2" id="KW-1185">Reference proteome</keyword>
<sequence>MRSAITLNLDVVAAILFHVESISDISRTSRASRTFHSLGIASLLRRGVTLTKSSHLVSFMHFLLADNDNEHRALLLRDLSFTIDLSHIDPFAVQILQHAVHLEKLMITDGSLFEHNAAAGSALASLLHLRSLTVANVDGSEMARIMHALHAPCAEVDVSFCPGAQDTNGELDMNLMFALHAATLTRLKLMPAARYSTSGTQYLQATTLVTTSWNKDSHSEYAMEPLMYTFPNLRRLIIKRSAWVDYFSDAEIRQPIPLYALALPCPVKSLVIDHKSGFESEAAVVLALVKETACTRLCVYPAGNTIFQFLDGIRSMHAPALTHLTLFVGVYCGAVEGMKTLYTNLVDLVKTVHLVYLDFRVFCCDLNSADPYARTHSSCCHVHTLDLDALAARIAHASPPDAARRLRYILLEAGSEDEEYRTEYEDNRVLVWQLEDEGGERDRILCPYSGFLLGKSFSSGLRRLSFKPLLYEVLKTVVTMTDSERVGSLFEHGPYGTLNFDVLTRIMACISQKRDLLSIMRTRSDLYGAGIPLLLSFPCKIDTRNLRPFHEFLVSKAPSSFLALRTLYLFDWPAGIPAMSSTLGGIIRDAGIILDIIRKATRLEALTLYNGFLLKTYGTCQAIASLTALRTLNIRGDHVVDEPLLSLLPELQSPVRNMGVDWTYGQDILPSLRNFRHTLQCACFSYVTFRDSGGFLYSRLTTLKLMYSSQLRLSVLAPALPNLQTLILQRTVLSVEDQVDTIRDENIQFQRDRSTPVWKLLSFSTDLEGLYILGLQCSVPRLEVIANDQSSPLEDLEWLRDSLSPLKPLDLIVKDLEDPVEDSEMGLLHLFLADMNSLNSLDLSFKLTDGESYEQSMVSAYQTGPGLATKGAPQEKLTTELACLQTLAQSELGLVTIYLTIEPLSPFLLDDSFLQQDKDSLAHRLMDTVSSLRVVNIKTILLGTNQQRQQRWLRRSPEDATLEVPPELHNQAKRFEDEAHSIFSPPRAQCKLAALSAHLNAASFPEALNTLAFGLVCGGLAKLIQILYRQFSDCIIRGRRNRIENSRLLASKQICLSNILNISISITPMSWYQEWTPETDNGRPLVLMPYYSPYDGSRTTKAYQEFDETVPIATLWTAPHTLAALALVMPYLPREDLYWLRRTCPDLYRAGIYASLAFPLTISNKSLWGFYEFLTSDSSVTSSRFSALRNLRFRINVGTYKEDKFVVDILRKATELETLEVQGSAFRRNKEIVRAIASLKSLRTLKMLHIPMNDSYTKAILKRLQCPLTCVEVGFDRARDVLKGLANFQNTLETVIIPKGGALYLTTGLHFPNLTYLELSDRSTKCLPRLSVLAPALPNLETWIMAPTKLRYDHAKLLKLQKQNTQFQLAHPPVFPRLTFLQLGLDILFALAPQFPVSILKITHYTEYNNDRLEWVGEPLSFLRPEYLLIDGLNILRDLMGLEWIFQQGMEDLRHLYISAYAEDGDSGSKPVPYIDLFMNELEPLSRASPTLLFYHIDVTPCSLQDSAHRFVTEFDVKELSRRIKATVSSIDDMWLLVELYPHRHEYISEESGRGRLGATRQDFPEEYQHLLEKFNNASDSFPIVPSSLATANAMHTASIAVPHAPFTPLNFDLLARVMACIPQKGGLLSFMMTCSDLYSVGVPILLGFPHVIDHTNLHSFHKFLVSKTPSSFFALRDIRFHFHRVFRTAEKMQPADLEAIAGILRNASRLKAIGLHSEILQTDDIPRAIASLTTLQNFSIYGDYSQRTEHMLSQLRSPLRRLELDDFNDRDILPFLQNFRHTLEHADLAYIAFSLNPDMNLHCANLTHLELSICPLLLSTIGTAFPNLRTLVLPYSPPWLDDDETDRLHSENIQFQQRRSAPLWKLSHFSADLQGIYTLGLQFQVPYLTIRDWMFLDEEELVLLQDSISLLRPVHLFIRLSEPSDRHYIERRLSELLRNGMDTLRFMNITTTLSGPDVNWTTDGSDDDLEPYFKQYEDFIDALCNELEFVPFARLADPGVLSLSIRIEIEGLLPSLFVDRFDADGLVDRLMSRIPSLKLVKIASTRDTTSMGFQRLEVSWLERRAVDASDVRGPGFLGLSKRVAVFSSPTTSVPHLLVRKTFSQSSAYADAYISAAPSTAAMTDFENASLQPVEHAPSSCLPLHFDCLTRLMACISRRNDLVSFMCACSDLYTVGVSILLGFPHTITDASLHPFHDFLASKAPSSFLALRNLGFAFRELNAQDARMGPADMEVFLGILRKATRLETLRLSLGRSNISLHSIVPPCSALNNSSFQCVKLTTLEFRISSLPALRLSTIAPAFPNLQSLIVACATAFFSGPARQLRSFRQENIQFQRQHSSPIWRLSHLSADFECLAALGLQFHVPHLTITRFLRYDGEELIQLQDALSVLRPVHLVIRHSGSTSTGTDPYSLPQLFCLSMEALRSFDMCIRVSSCDLMYGCSWKITDKLRDGLGLIADLVQPGLLILSLRVETNHGQLAERYMDKLDKDTLIRQIANKLPTLQVLNFQSRGVRGRRQQHWLRRTPNGGMLEVPPERYDLVERMEDQLYSTLFPVKTRPVGR</sequence>
<accession>A0ACC1TE97</accession>
<name>A0ACC1TE97_9APHY</name>
<dbReference type="EMBL" id="JANHOG010000038">
    <property type="protein sequence ID" value="KAJ3559225.1"/>
    <property type="molecule type" value="Genomic_DNA"/>
</dbReference>
<organism evidence="1 2">
    <name type="scientific">Phlebia brevispora</name>
    <dbReference type="NCBI Taxonomy" id="194682"/>
    <lineage>
        <taxon>Eukaryota</taxon>
        <taxon>Fungi</taxon>
        <taxon>Dikarya</taxon>
        <taxon>Basidiomycota</taxon>
        <taxon>Agaricomycotina</taxon>
        <taxon>Agaricomycetes</taxon>
        <taxon>Polyporales</taxon>
        <taxon>Meruliaceae</taxon>
        <taxon>Phlebia</taxon>
    </lineage>
</organism>
<comment type="caution">
    <text evidence="1">The sequence shown here is derived from an EMBL/GenBank/DDBJ whole genome shotgun (WGS) entry which is preliminary data.</text>
</comment>
<proteinExistence type="predicted"/>
<evidence type="ECO:0000313" key="1">
    <source>
        <dbReference type="EMBL" id="KAJ3559225.1"/>
    </source>
</evidence>
<evidence type="ECO:0000313" key="2">
    <source>
        <dbReference type="Proteomes" id="UP001148662"/>
    </source>
</evidence>
<protein>
    <submittedName>
        <fullName evidence="1">Uncharacterized protein</fullName>
    </submittedName>
</protein>
<gene>
    <name evidence="1" type="ORF">NM688_g459</name>
</gene>
<dbReference type="Proteomes" id="UP001148662">
    <property type="component" value="Unassembled WGS sequence"/>
</dbReference>